<dbReference type="PROSITE" id="PS00455">
    <property type="entry name" value="AMP_BINDING"/>
    <property type="match status" value="1"/>
</dbReference>
<dbReference type="PANTHER" id="PTHR24096">
    <property type="entry name" value="LONG-CHAIN-FATTY-ACID--COA LIGASE"/>
    <property type="match status" value="1"/>
</dbReference>
<dbReference type="SUPFAM" id="SSF56801">
    <property type="entry name" value="Acetyl-CoA synthetase-like"/>
    <property type="match status" value="1"/>
</dbReference>
<protein>
    <submittedName>
        <fullName evidence="2">Feruloyl-CoA synthase</fullName>
    </submittedName>
</protein>
<accession>A0A1I3LRQ8</accession>
<evidence type="ECO:0000259" key="1">
    <source>
        <dbReference type="Pfam" id="PF00501"/>
    </source>
</evidence>
<dbReference type="Pfam" id="PF23562">
    <property type="entry name" value="AMP-binding_C_3"/>
    <property type="match status" value="1"/>
</dbReference>
<proteinExistence type="predicted"/>
<feature type="domain" description="AMP-dependent synthetase/ligase" evidence="1">
    <location>
        <begin position="48"/>
        <end position="428"/>
    </location>
</feature>
<dbReference type="InterPro" id="IPR042099">
    <property type="entry name" value="ANL_N_sf"/>
</dbReference>
<evidence type="ECO:0000313" key="2">
    <source>
        <dbReference type="EMBL" id="SFI87397.1"/>
    </source>
</evidence>
<dbReference type="InterPro" id="IPR000873">
    <property type="entry name" value="AMP-dep_synth/lig_dom"/>
</dbReference>
<dbReference type="RefSeq" id="WP_244523197.1">
    <property type="nucleotide sequence ID" value="NZ_FORF01000007.1"/>
</dbReference>
<keyword evidence="3" id="KW-1185">Reference proteome</keyword>
<sequence length="620" mass="68146">MVESVSHDIKLWSPVLDSETRPDGSILIWREDEIRPYPGKINERLVYWAQTDPNRPWMAQRDDTGGWRKVSYAEALDKVRHLAQALLDLGLSTERPLVILGENSIEHALIALAAQHVGIPSAAIAPAYATVSTDYQKLSDINKQITPGVVFVDDGNVYQTAVDAAFGPHMPVIALRNAALKRPGDVLRFDELLQTEPTDRVDEAFDAVGPDTVAKFLFTSGTTGSPKAVIQTQRMLCSNMEMVTDCYAFMREEPPVLVDWAPWNHIASGNKVFNLVIYNGGTYYIDYGKPTPALIGETIRNLREISPTWYFNVPSGYEMLVDAMGTDAELRDNFFRNLKMMMYAGAGLAQHTWEALEALSIQSRGYCIPLGTGLGSTETSPFSLYCTDPQDRPGNVGIPSVGLTVKLVPYDDKYEIRLKGPNITPGYWRSPDLTAKAFDEEGFYKLGDAVTFAVAGDPSKGFYFAGRTAENFKLQTGTWVAVGPLRAQLVDQFGGLIRDAVIAGENRAQLGALVVPYMPALRSLISNEEQGLTDEEVIAHPAVRAALANKLALHQKKSSGSASRIMRLIVMKEPPRFDKGEVTDKGSLNQRAVLNHRGSLVDELYGDGEEIILASSELAA</sequence>
<organism evidence="2 3">
    <name type="scientific">Aquamicrobium aerolatum DSM 21857</name>
    <dbReference type="NCBI Taxonomy" id="1121003"/>
    <lineage>
        <taxon>Bacteria</taxon>
        <taxon>Pseudomonadati</taxon>
        <taxon>Pseudomonadota</taxon>
        <taxon>Alphaproteobacteria</taxon>
        <taxon>Hyphomicrobiales</taxon>
        <taxon>Phyllobacteriaceae</taxon>
        <taxon>Aerobium</taxon>
    </lineage>
</organism>
<reference evidence="3" key="1">
    <citation type="submission" date="2016-10" db="EMBL/GenBank/DDBJ databases">
        <authorList>
            <person name="Varghese N."/>
            <person name="Submissions S."/>
        </authorList>
    </citation>
    <scope>NUCLEOTIDE SEQUENCE [LARGE SCALE GENOMIC DNA]</scope>
    <source>
        <strain evidence="3">DSM 21857</strain>
    </source>
</reference>
<gene>
    <name evidence="2" type="ORF">SAMN03080618_01592</name>
</gene>
<dbReference type="CDD" id="cd05921">
    <property type="entry name" value="FCS"/>
    <property type="match status" value="1"/>
</dbReference>
<evidence type="ECO:0000313" key="3">
    <source>
        <dbReference type="Proteomes" id="UP000242763"/>
    </source>
</evidence>
<dbReference type="Gene3D" id="3.40.50.12780">
    <property type="entry name" value="N-terminal domain of ligase-like"/>
    <property type="match status" value="1"/>
</dbReference>
<dbReference type="GO" id="GO:0016405">
    <property type="term" value="F:CoA-ligase activity"/>
    <property type="evidence" value="ECO:0007669"/>
    <property type="project" value="TreeGrafter"/>
</dbReference>
<name>A0A1I3LRQ8_9HYPH</name>
<dbReference type="Pfam" id="PF00501">
    <property type="entry name" value="AMP-binding"/>
    <property type="match status" value="1"/>
</dbReference>
<dbReference type="Proteomes" id="UP000242763">
    <property type="component" value="Unassembled WGS sequence"/>
</dbReference>
<dbReference type="EMBL" id="FORF01000007">
    <property type="protein sequence ID" value="SFI87397.1"/>
    <property type="molecule type" value="Genomic_DNA"/>
</dbReference>
<dbReference type="STRING" id="1121003.SAMN03080618_01592"/>
<dbReference type="InterPro" id="IPR020845">
    <property type="entry name" value="AMP-binding_CS"/>
</dbReference>
<dbReference type="AlphaFoldDB" id="A0A1I3LRQ8"/>
<dbReference type="PANTHER" id="PTHR24096:SF420">
    <property type="entry name" value="LONG-CHAIN-FATTY-ACID--COA LIGASE-RELATED"/>
    <property type="match status" value="1"/>
</dbReference>